<dbReference type="Pfam" id="PF12849">
    <property type="entry name" value="PBP_like_2"/>
    <property type="match status" value="1"/>
</dbReference>
<evidence type="ECO:0000256" key="5">
    <source>
        <dbReference type="ARBA" id="ARBA00022448"/>
    </source>
</evidence>
<keyword evidence="14" id="KW-1185">Reference proteome</keyword>
<dbReference type="GO" id="GO:0042301">
    <property type="term" value="F:phosphate ion binding"/>
    <property type="evidence" value="ECO:0007669"/>
    <property type="project" value="UniProtKB-UniRule"/>
</dbReference>
<keyword evidence="7 10" id="KW-0732">Signal</keyword>
<evidence type="ECO:0000313" key="14">
    <source>
        <dbReference type="Proteomes" id="UP000190285"/>
    </source>
</evidence>
<keyword evidence="10" id="KW-0472">Membrane</keyword>
<dbReference type="SUPFAM" id="SSF53850">
    <property type="entry name" value="Periplasmic binding protein-like II"/>
    <property type="match status" value="1"/>
</dbReference>
<evidence type="ECO:0000256" key="11">
    <source>
        <dbReference type="SAM" id="MobiDB-lite"/>
    </source>
</evidence>
<dbReference type="PANTHER" id="PTHR30570:SF1">
    <property type="entry name" value="PHOSPHATE-BINDING PROTEIN PSTS"/>
    <property type="match status" value="1"/>
</dbReference>
<dbReference type="PANTHER" id="PTHR30570">
    <property type="entry name" value="PERIPLASMIC PHOSPHATE BINDING COMPONENT OF PHOSPHATE ABC TRANSPORTER"/>
    <property type="match status" value="1"/>
</dbReference>
<evidence type="ECO:0000256" key="7">
    <source>
        <dbReference type="ARBA" id="ARBA00022729"/>
    </source>
</evidence>
<dbReference type="Gene3D" id="3.40.190.10">
    <property type="entry name" value="Periplasmic binding protein-like II"/>
    <property type="match status" value="2"/>
</dbReference>
<feature type="chain" id="PRO_5039746965" description="Phosphate-binding protein" evidence="10">
    <location>
        <begin position="23"/>
        <end position="301"/>
    </location>
</feature>
<keyword evidence="5 10" id="KW-0813">Transport</keyword>
<keyword evidence="10" id="KW-1003">Cell membrane</keyword>
<dbReference type="EMBL" id="FUZT01000002">
    <property type="protein sequence ID" value="SKC50896.1"/>
    <property type="molecule type" value="Genomic_DNA"/>
</dbReference>
<dbReference type="AlphaFoldDB" id="A0A1T5JHR1"/>
<dbReference type="RefSeq" id="WP_079490047.1">
    <property type="nucleotide sequence ID" value="NZ_FUZT01000002.1"/>
</dbReference>
<evidence type="ECO:0000256" key="10">
    <source>
        <dbReference type="RuleBase" id="RU367119"/>
    </source>
</evidence>
<dbReference type="NCBIfam" id="TIGR02136">
    <property type="entry name" value="ptsS_2"/>
    <property type="match status" value="1"/>
</dbReference>
<comment type="subunit">
    <text evidence="4 10">The complex is composed of two ATP-binding proteins (PstB), two transmembrane proteins (PstC and PstA) and a solute-binding protein (PstS).</text>
</comment>
<dbReference type="OrthoDB" id="9790048at2"/>
<feature type="domain" description="PBP" evidence="12">
    <location>
        <begin position="46"/>
        <end position="287"/>
    </location>
</feature>
<gene>
    <name evidence="13" type="ORF">SAMN02194393_01191</name>
</gene>
<dbReference type="GO" id="GO:0005886">
    <property type="term" value="C:plasma membrane"/>
    <property type="evidence" value="ECO:0007669"/>
    <property type="project" value="UniProtKB-SubCell"/>
</dbReference>
<feature type="signal peptide" evidence="10">
    <location>
        <begin position="1"/>
        <end position="22"/>
    </location>
</feature>
<dbReference type="PROSITE" id="PS51257">
    <property type="entry name" value="PROKAR_LIPOPROTEIN"/>
    <property type="match status" value="1"/>
</dbReference>
<dbReference type="InterPro" id="IPR011862">
    <property type="entry name" value="Phos-bd"/>
</dbReference>
<evidence type="ECO:0000256" key="6">
    <source>
        <dbReference type="ARBA" id="ARBA00022592"/>
    </source>
</evidence>
<keyword evidence="9 10" id="KW-0449">Lipoprotein</keyword>
<evidence type="ECO:0000259" key="12">
    <source>
        <dbReference type="Pfam" id="PF12849"/>
    </source>
</evidence>
<dbReference type="CDD" id="cd13653">
    <property type="entry name" value="PBP2_phosphate_like_1"/>
    <property type="match status" value="1"/>
</dbReference>
<evidence type="ECO:0000256" key="8">
    <source>
        <dbReference type="ARBA" id="ARBA00023139"/>
    </source>
</evidence>
<dbReference type="InterPro" id="IPR024370">
    <property type="entry name" value="PBP_domain"/>
</dbReference>
<dbReference type="STRING" id="36842.SAMN02194393_01191"/>
<comment type="function">
    <text evidence="1">Part of the ABC transporter complex PstSACB involved in phosphate import.</text>
</comment>
<dbReference type="Proteomes" id="UP000190285">
    <property type="component" value="Unassembled WGS sequence"/>
</dbReference>
<feature type="compositionally biased region" description="Basic and acidic residues" evidence="11">
    <location>
        <begin position="38"/>
        <end position="50"/>
    </location>
</feature>
<evidence type="ECO:0000256" key="4">
    <source>
        <dbReference type="ARBA" id="ARBA00011529"/>
    </source>
</evidence>
<evidence type="ECO:0000256" key="3">
    <source>
        <dbReference type="ARBA" id="ARBA00008725"/>
    </source>
</evidence>
<proteinExistence type="inferred from homology"/>
<comment type="similarity">
    <text evidence="3 10">Belongs to the PstS family.</text>
</comment>
<accession>A0A1T5JHR1</accession>
<reference evidence="13 14" key="1">
    <citation type="submission" date="2017-02" db="EMBL/GenBank/DDBJ databases">
        <authorList>
            <person name="Peterson S.W."/>
        </authorList>
    </citation>
    <scope>NUCLEOTIDE SEQUENCE [LARGE SCALE GENOMIC DNA]</scope>
    <source>
        <strain evidence="13 14">M1</strain>
    </source>
</reference>
<dbReference type="InterPro" id="IPR050811">
    <property type="entry name" value="Phosphate_ABC_transporter"/>
</dbReference>
<evidence type="ECO:0000256" key="9">
    <source>
        <dbReference type="ARBA" id="ARBA00023288"/>
    </source>
</evidence>
<keyword evidence="6 10" id="KW-0592">Phosphate transport</keyword>
<sequence length="301" mass="32271">MKKILSLLLVAFLAVGLLGGCADGTKEESSAEQNNEQTNDKSENNSGEDKLEGTVSVIGSTSVTPVAQNLADTFTTIEPGIKVDIQGIGSTAGVKAAKEGSGDIGMASRNLKSEEKEWGLTEHIIAYDGITVVVHPSNSVADLTQEQITKIFKGEIKNWKEVGGEDKEILVVSRESGSGTRGAFEEIMNLQEKNAEGKKISVVRKDALIAEGNGAVKANVAKKEYSIGYISLSYLDESVKGLKVDGVEPTIENIKSEEYKVFRPFLMLTNGEPSPAAKAYLDFIFSEDGQKIVGEKLIPVK</sequence>
<evidence type="ECO:0000256" key="1">
    <source>
        <dbReference type="ARBA" id="ARBA00002841"/>
    </source>
</evidence>
<protein>
    <recommendedName>
        <fullName evidence="10">Phosphate-binding protein</fullName>
    </recommendedName>
</protein>
<keyword evidence="8 10" id="KW-0564">Palmitate</keyword>
<evidence type="ECO:0000313" key="13">
    <source>
        <dbReference type="EMBL" id="SKC50896.1"/>
    </source>
</evidence>
<evidence type="ECO:0000256" key="2">
    <source>
        <dbReference type="ARBA" id="ARBA00004193"/>
    </source>
</evidence>
<feature type="region of interest" description="Disordered" evidence="11">
    <location>
        <begin position="25"/>
        <end position="50"/>
    </location>
</feature>
<organism evidence="13 14">
    <name type="scientific">Maledivibacter halophilus</name>
    <dbReference type="NCBI Taxonomy" id="36842"/>
    <lineage>
        <taxon>Bacteria</taxon>
        <taxon>Bacillati</taxon>
        <taxon>Bacillota</taxon>
        <taxon>Clostridia</taxon>
        <taxon>Peptostreptococcales</taxon>
        <taxon>Caminicellaceae</taxon>
        <taxon>Maledivibacter</taxon>
    </lineage>
</organism>
<dbReference type="GO" id="GO:0006817">
    <property type="term" value="P:phosphate ion transport"/>
    <property type="evidence" value="ECO:0007669"/>
    <property type="project" value="UniProtKB-UniRule"/>
</dbReference>
<name>A0A1T5JHR1_9FIRM</name>
<comment type="function">
    <text evidence="10">Involved in the system for phosphate transport across the cytoplasmic membrane.</text>
</comment>
<comment type="subcellular location">
    <subcellularLocation>
        <location evidence="2 10">Cell membrane</location>
        <topology evidence="2 10">Lipid-anchor</topology>
    </subcellularLocation>
</comment>